<sequence>MVKGWDLRHSPAGVPLVPE</sequence>
<protein>
    <submittedName>
        <fullName evidence="1">Uncharacterized protein</fullName>
    </submittedName>
</protein>
<name>A0A0A9B4C3_ARUDO</name>
<proteinExistence type="predicted"/>
<reference evidence="1" key="1">
    <citation type="submission" date="2014-09" db="EMBL/GenBank/DDBJ databases">
        <authorList>
            <person name="Magalhaes I.L.F."/>
            <person name="Oliveira U."/>
            <person name="Santos F.R."/>
            <person name="Vidigal T.H.D.A."/>
            <person name="Brescovit A.D."/>
            <person name="Santos A.J."/>
        </authorList>
    </citation>
    <scope>NUCLEOTIDE SEQUENCE</scope>
    <source>
        <tissue evidence="1">Shoot tissue taken approximately 20 cm above the soil surface</tissue>
    </source>
</reference>
<dbReference type="EMBL" id="GBRH01240897">
    <property type="protein sequence ID" value="JAD56998.1"/>
    <property type="molecule type" value="Transcribed_RNA"/>
</dbReference>
<accession>A0A0A9B4C3</accession>
<evidence type="ECO:0000313" key="1">
    <source>
        <dbReference type="EMBL" id="JAD56998.1"/>
    </source>
</evidence>
<organism evidence="1">
    <name type="scientific">Arundo donax</name>
    <name type="common">Giant reed</name>
    <name type="synonym">Donax arundinaceus</name>
    <dbReference type="NCBI Taxonomy" id="35708"/>
    <lineage>
        <taxon>Eukaryota</taxon>
        <taxon>Viridiplantae</taxon>
        <taxon>Streptophyta</taxon>
        <taxon>Embryophyta</taxon>
        <taxon>Tracheophyta</taxon>
        <taxon>Spermatophyta</taxon>
        <taxon>Magnoliopsida</taxon>
        <taxon>Liliopsida</taxon>
        <taxon>Poales</taxon>
        <taxon>Poaceae</taxon>
        <taxon>PACMAD clade</taxon>
        <taxon>Arundinoideae</taxon>
        <taxon>Arundineae</taxon>
        <taxon>Arundo</taxon>
    </lineage>
</organism>
<reference evidence="1" key="2">
    <citation type="journal article" date="2015" name="Data Brief">
        <title>Shoot transcriptome of the giant reed, Arundo donax.</title>
        <authorList>
            <person name="Barrero R.A."/>
            <person name="Guerrero F.D."/>
            <person name="Moolhuijzen P."/>
            <person name="Goolsby J.A."/>
            <person name="Tidwell J."/>
            <person name="Bellgard S.E."/>
            <person name="Bellgard M.I."/>
        </authorList>
    </citation>
    <scope>NUCLEOTIDE SEQUENCE</scope>
    <source>
        <tissue evidence="1">Shoot tissue taken approximately 20 cm above the soil surface</tissue>
    </source>
</reference>
<dbReference type="AlphaFoldDB" id="A0A0A9B4C3"/>